<gene>
    <name evidence="2" type="primary">neuB</name>
    <name evidence="2" type="ORF">ACFO8Q_12870</name>
</gene>
<sequence length="362" mass="39854">MVNRSQNVYIIAEAGVNHNGSLDLAKKLIDVAAEAGADAVKFQTFKADNLVRKNASKAEYQTRTTDASESQYAMIKKLELDEEDHQILIQHCDHRGIQFLSTPFDFDSVDLLVHKFNVKQLKISSGEITNAPLLLKAARSSKPIILSTGMSTLGEVEQALAVLAFGYTEPDSMPSIEAFHFAYCSVEGQQALRQNVVLLHCTTEYPAPFEDVNLRAMDTLATAFGLPVGFSDHTSGIAVPIAAVARGAVVIEKHFTLDRNLPGPDHKASLEPDELKDMVRSIRQVEAALGSPLKTPAPSELKNISVARKSLVAARTIREGEIFTTENLTVKRPGDGISPMYYWEWLGKTAEKNYEADEKVRR</sequence>
<dbReference type="SUPFAM" id="SSF51569">
    <property type="entry name" value="Aldolase"/>
    <property type="match status" value="1"/>
</dbReference>
<dbReference type="Pfam" id="PF08666">
    <property type="entry name" value="SAF"/>
    <property type="match status" value="1"/>
</dbReference>
<keyword evidence="2" id="KW-0808">Transferase</keyword>
<dbReference type="InterPro" id="IPR036732">
    <property type="entry name" value="AFP_Neu5c_C_sf"/>
</dbReference>
<proteinExistence type="predicted"/>
<dbReference type="InterPro" id="IPR057736">
    <property type="entry name" value="SAF_PseI/NeuA/NeuB"/>
</dbReference>
<dbReference type="InterPro" id="IPR006190">
    <property type="entry name" value="SAF_AFP_Neu5Ac"/>
</dbReference>
<feature type="domain" description="AFP-like" evidence="1">
    <location>
        <begin position="310"/>
        <end position="362"/>
    </location>
</feature>
<dbReference type="InterPro" id="IPR020007">
    <property type="entry name" value="NeuB/NeuA"/>
</dbReference>
<name>A0ABV9Q2F5_9BACL</name>
<comment type="caution">
    <text evidence="2">The sequence shown here is derived from an EMBL/GenBank/DDBJ whole genome shotgun (WGS) entry which is preliminary data.</text>
</comment>
<dbReference type="EC" id="2.5.1.56" evidence="2"/>
<reference evidence="3" key="1">
    <citation type="journal article" date="2019" name="Int. J. Syst. Evol. Microbiol.">
        <title>The Global Catalogue of Microorganisms (GCM) 10K type strain sequencing project: providing services to taxonomists for standard genome sequencing and annotation.</title>
        <authorList>
            <consortium name="The Broad Institute Genomics Platform"/>
            <consortium name="The Broad Institute Genome Sequencing Center for Infectious Disease"/>
            <person name="Wu L."/>
            <person name="Ma J."/>
        </authorList>
    </citation>
    <scope>NUCLEOTIDE SEQUENCE [LARGE SCALE GENOMIC DNA]</scope>
    <source>
        <strain evidence="3">WYCCWR 12678</strain>
    </source>
</reference>
<dbReference type="Gene3D" id="3.90.1210.10">
    <property type="entry name" value="Antifreeze-like/N-acetylneuraminic acid synthase C-terminal domain"/>
    <property type="match status" value="1"/>
</dbReference>
<dbReference type="Proteomes" id="UP001596002">
    <property type="component" value="Unassembled WGS sequence"/>
</dbReference>
<dbReference type="Pfam" id="PF03102">
    <property type="entry name" value="NeuB"/>
    <property type="match status" value="1"/>
</dbReference>
<dbReference type="InterPro" id="IPR013974">
    <property type="entry name" value="SAF"/>
</dbReference>
<dbReference type="EMBL" id="JBHSHC010000098">
    <property type="protein sequence ID" value="MFC4768240.1"/>
    <property type="molecule type" value="Genomic_DNA"/>
</dbReference>
<dbReference type="InterPro" id="IPR013132">
    <property type="entry name" value="PseI/NeuA/B-like_N"/>
</dbReference>
<dbReference type="PROSITE" id="PS50844">
    <property type="entry name" value="AFP_LIKE"/>
    <property type="match status" value="1"/>
</dbReference>
<keyword evidence="3" id="KW-1185">Reference proteome</keyword>
<dbReference type="NCBIfam" id="TIGR03569">
    <property type="entry name" value="NeuB_NnaB"/>
    <property type="match status" value="1"/>
</dbReference>
<accession>A0ABV9Q2F5</accession>
<evidence type="ECO:0000313" key="2">
    <source>
        <dbReference type="EMBL" id="MFC4768240.1"/>
    </source>
</evidence>
<dbReference type="GO" id="GO:0050462">
    <property type="term" value="F:N-acetylneuraminate synthase activity"/>
    <property type="evidence" value="ECO:0007669"/>
    <property type="project" value="UniProtKB-EC"/>
</dbReference>
<dbReference type="Gene3D" id="3.20.20.70">
    <property type="entry name" value="Aldolase class I"/>
    <property type="match status" value="1"/>
</dbReference>
<organism evidence="2 3">
    <name type="scientific">Effusibacillus consociatus</name>
    <dbReference type="NCBI Taxonomy" id="1117041"/>
    <lineage>
        <taxon>Bacteria</taxon>
        <taxon>Bacillati</taxon>
        <taxon>Bacillota</taxon>
        <taxon>Bacilli</taxon>
        <taxon>Bacillales</taxon>
        <taxon>Alicyclobacillaceae</taxon>
        <taxon>Effusibacillus</taxon>
    </lineage>
</organism>
<protein>
    <submittedName>
        <fullName evidence="2">N-acetylneuraminate synthase</fullName>
        <ecNumber evidence="2">2.5.1.56</ecNumber>
    </submittedName>
</protein>
<dbReference type="PANTHER" id="PTHR42966">
    <property type="entry name" value="N-ACETYLNEURAMINATE SYNTHASE"/>
    <property type="match status" value="1"/>
</dbReference>
<dbReference type="CDD" id="cd11615">
    <property type="entry name" value="SAF_NeuB_like"/>
    <property type="match status" value="1"/>
</dbReference>
<evidence type="ECO:0000313" key="3">
    <source>
        <dbReference type="Proteomes" id="UP001596002"/>
    </source>
</evidence>
<evidence type="ECO:0000259" key="1">
    <source>
        <dbReference type="PROSITE" id="PS50844"/>
    </source>
</evidence>
<dbReference type="PANTHER" id="PTHR42966:SF1">
    <property type="entry name" value="SIALIC ACID SYNTHASE"/>
    <property type="match status" value="1"/>
</dbReference>
<dbReference type="InterPro" id="IPR013785">
    <property type="entry name" value="Aldolase_TIM"/>
</dbReference>
<dbReference type="InterPro" id="IPR051690">
    <property type="entry name" value="PseI-like"/>
</dbReference>
<dbReference type="RefSeq" id="WP_380026185.1">
    <property type="nucleotide sequence ID" value="NZ_JBHSHC010000098.1"/>
</dbReference>
<dbReference type="SUPFAM" id="SSF51269">
    <property type="entry name" value="AFP III-like domain"/>
    <property type="match status" value="1"/>
</dbReference>